<dbReference type="PANTHER" id="PTHR11907">
    <property type="entry name" value="AMIDOPHOSPHORIBOSYLTRANSFERASE"/>
    <property type="match status" value="1"/>
</dbReference>
<dbReference type="InterPro" id="IPR017932">
    <property type="entry name" value="GATase_2_dom"/>
</dbReference>
<accession>A0A9D1VB31</accession>
<dbReference type="Gene3D" id="3.60.20.10">
    <property type="entry name" value="Glutamine Phosphoribosylpyrophosphate, subunit 1, domain 1"/>
    <property type="match status" value="1"/>
</dbReference>
<feature type="domain" description="Glutamine amidotransferase type-2" evidence="3">
    <location>
        <begin position="9"/>
        <end position="302"/>
    </location>
</feature>
<evidence type="ECO:0000313" key="4">
    <source>
        <dbReference type="EMBL" id="HIX19704.1"/>
    </source>
</evidence>
<evidence type="ECO:0000256" key="1">
    <source>
        <dbReference type="ARBA" id="ARBA00022679"/>
    </source>
</evidence>
<protein>
    <submittedName>
        <fullName evidence="4">Amidophosphoribosyltransferase</fullName>
    </submittedName>
</protein>
<dbReference type="Proteomes" id="UP000823964">
    <property type="component" value="Unassembled WGS sequence"/>
</dbReference>
<evidence type="ECO:0000256" key="2">
    <source>
        <dbReference type="ARBA" id="ARBA00022962"/>
    </source>
</evidence>
<name>A0A9D1VB31_9BACT</name>
<dbReference type="InterPro" id="IPR000836">
    <property type="entry name" value="PRTase_dom"/>
</dbReference>
<reference evidence="4" key="2">
    <citation type="submission" date="2021-04" db="EMBL/GenBank/DDBJ databases">
        <authorList>
            <person name="Gilroy R."/>
        </authorList>
    </citation>
    <scope>NUCLEOTIDE SEQUENCE</scope>
    <source>
        <strain evidence="4">14975</strain>
    </source>
</reference>
<dbReference type="EMBL" id="DXFQ01000058">
    <property type="protein sequence ID" value="HIX19704.1"/>
    <property type="molecule type" value="Genomic_DNA"/>
</dbReference>
<evidence type="ECO:0000259" key="3">
    <source>
        <dbReference type="PROSITE" id="PS51278"/>
    </source>
</evidence>
<dbReference type="GO" id="GO:0016740">
    <property type="term" value="F:transferase activity"/>
    <property type="evidence" value="ECO:0007669"/>
    <property type="project" value="UniProtKB-KW"/>
</dbReference>
<dbReference type="SUPFAM" id="SSF56235">
    <property type="entry name" value="N-terminal nucleophile aminohydrolases (Ntn hydrolases)"/>
    <property type="match status" value="1"/>
</dbReference>
<dbReference type="InterPro" id="IPR029055">
    <property type="entry name" value="Ntn_hydrolases_N"/>
</dbReference>
<proteinExistence type="predicted"/>
<comment type="caution">
    <text evidence="4">The sequence shown here is derived from an EMBL/GenBank/DDBJ whole genome shotgun (WGS) entry which is preliminary data.</text>
</comment>
<evidence type="ECO:0000313" key="5">
    <source>
        <dbReference type="Proteomes" id="UP000823964"/>
    </source>
</evidence>
<dbReference type="InterPro" id="IPR029057">
    <property type="entry name" value="PRTase-like"/>
</dbReference>
<keyword evidence="2" id="KW-0315">Glutamine amidotransferase</keyword>
<gene>
    <name evidence="4" type="ORF">H9862_03765</name>
</gene>
<reference evidence="4" key="1">
    <citation type="journal article" date="2021" name="PeerJ">
        <title>Extensive microbial diversity within the chicken gut microbiome revealed by metagenomics and culture.</title>
        <authorList>
            <person name="Gilroy R."/>
            <person name="Ravi A."/>
            <person name="Getino M."/>
            <person name="Pursley I."/>
            <person name="Horton D.L."/>
            <person name="Alikhan N.F."/>
            <person name="Baker D."/>
            <person name="Gharbi K."/>
            <person name="Hall N."/>
            <person name="Watson M."/>
            <person name="Adriaenssens E.M."/>
            <person name="Foster-Nyarko E."/>
            <person name="Jarju S."/>
            <person name="Secka A."/>
            <person name="Antonio M."/>
            <person name="Oren A."/>
            <person name="Chaudhuri R.R."/>
            <person name="La Ragione R."/>
            <person name="Hildebrand F."/>
            <person name="Pallen M.J."/>
        </authorList>
    </citation>
    <scope>NUCLEOTIDE SEQUENCE</scope>
    <source>
        <strain evidence="4">14975</strain>
    </source>
</reference>
<dbReference type="AlphaFoldDB" id="A0A9D1VB31"/>
<dbReference type="CDD" id="cd06223">
    <property type="entry name" value="PRTases_typeI"/>
    <property type="match status" value="1"/>
</dbReference>
<organism evidence="4 5">
    <name type="scientific">Candidatus Akkermansia intestinigallinarum</name>
    <dbReference type="NCBI Taxonomy" id="2838431"/>
    <lineage>
        <taxon>Bacteria</taxon>
        <taxon>Pseudomonadati</taxon>
        <taxon>Verrucomicrobiota</taxon>
        <taxon>Verrucomicrobiia</taxon>
        <taxon>Verrucomicrobiales</taxon>
        <taxon>Akkermansiaceae</taxon>
        <taxon>Akkermansia</taxon>
    </lineage>
</organism>
<dbReference type="SUPFAM" id="SSF53271">
    <property type="entry name" value="PRTase-like"/>
    <property type="match status" value="1"/>
</dbReference>
<dbReference type="PROSITE" id="PS51278">
    <property type="entry name" value="GATASE_TYPE_2"/>
    <property type="match status" value="1"/>
</dbReference>
<keyword evidence="1" id="KW-0808">Transferase</keyword>
<sequence length="638" mass="72208">MSDPLHHECGVAAIRLLKPLAYFADKYGSPDWAFNKLFLLMEKQHNRGQDGAGIGCIKLGMPLGEPYVFRARDATSSALANIFSTQQRSLRHMRERGEIGWSDAESYKKNFNFGGEILMGHLRYGTSGLFDEGSCHPYLRRTNWETRTLMLLGNFNMTNAPQLNRSLIERGQHPIFGTDTQTVLEEIGFYLDEAHTDIYRELRDTMPGRDIPREISKRLDLYDIIGKASQAWDGGFCILGGVGNGDFFCLRDPHGIRPCHYIITDEYIAIASERVPLMSVMEVESEQVHELPRANMIVVKSDGKISIREYTKPLEPTPCSFEAIYFSRGNDPIIYRERKALGAELTEKIVASIEGDISKAAVTYIPNTAEVSYYGLLEGLRSYRRERITADMIAALREGRLTEEMIEEQVLRRWPRAEKIVHKDIKLRTFITQETNRGQMVSQVYDLTYGAIAEDEVLVAIDDSIVRGTTLKTSLLRLLGRAKPRKIVIASSAPQIRYPDCYGIDMSELGKFIAFQAAISLLKKRGMYDYITSIYEECKHQLTLPPEERGNPVKKIYAPFTDDEITNEVSRLVTPDNATCPVQVIYQTLEGLHRSIEGPCGDWYFSGNYPTPGGYTTVNAAFINWFDGRDGRSYSLPV</sequence>